<proteinExistence type="predicted"/>
<protein>
    <submittedName>
        <fullName evidence="2">Amidohydrolase family protein</fullName>
    </submittedName>
</protein>
<dbReference type="SUPFAM" id="SSF51338">
    <property type="entry name" value="Composite domain of metallo-dependent hydrolases"/>
    <property type="match status" value="1"/>
</dbReference>
<accession>A0A7V8SZF5</accession>
<dbReference type="InterPro" id="IPR050378">
    <property type="entry name" value="Metallo-dep_Hydrolases_sf"/>
</dbReference>
<dbReference type="Gene3D" id="3.30.1490.130">
    <property type="entry name" value="D-aminoacylase. Domain 3"/>
    <property type="match status" value="1"/>
</dbReference>
<evidence type="ECO:0000313" key="3">
    <source>
        <dbReference type="Proteomes" id="UP000567293"/>
    </source>
</evidence>
<dbReference type="EMBL" id="JACDQQ010002344">
    <property type="protein sequence ID" value="MBA0088109.1"/>
    <property type="molecule type" value="Genomic_DNA"/>
</dbReference>
<reference evidence="2" key="1">
    <citation type="submission" date="2020-06" db="EMBL/GenBank/DDBJ databases">
        <title>Legume-microbial interactions unlock mineral nutrients during tropical forest succession.</title>
        <authorList>
            <person name="Epihov D.Z."/>
        </authorList>
    </citation>
    <scope>NUCLEOTIDE SEQUENCE [LARGE SCALE GENOMIC DNA]</scope>
    <source>
        <strain evidence="2">Pan2503</strain>
    </source>
</reference>
<dbReference type="InterPro" id="IPR032466">
    <property type="entry name" value="Metal_Hydrolase"/>
</dbReference>
<dbReference type="GO" id="GO:0016812">
    <property type="term" value="F:hydrolase activity, acting on carbon-nitrogen (but not peptide) bonds, in cyclic amides"/>
    <property type="evidence" value="ECO:0007669"/>
    <property type="project" value="TreeGrafter"/>
</dbReference>
<gene>
    <name evidence="2" type="ORF">HRJ53_24255</name>
</gene>
<dbReference type="PANTHER" id="PTHR11647:SF1">
    <property type="entry name" value="COLLAPSIN RESPONSE MEDIATOR PROTEIN"/>
    <property type="match status" value="1"/>
</dbReference>
<dbReference type="Proteomes" id="UP000567293">
    <property type="component" value="Unassembled WGS sequence"/>
</dbReference>
<dbReference type="SUPFAM" id="SSF51556">
    <property type="entry name" value="Metallo-dependent hydrolases"/>
    <property type="match status" value="1"/>
</dbReference>
<organism evidence="2 3">
    <name type="scientific">Candidatus Acidiferrum panamense</name>
    <dbReference type="NCBI Taxonomy" id="2741543"/>
    <lineage>
        <taxon>Bacteria</taxon>
        <taxon>Pseudomonadati</taxon>
        <taxon>Acidobacteriota</taxon>
        <taxon>Terriglobia</taxon>
        <taxon>Candidatus Acidiferrales</taxon>
        <taxon>Candidatus Acidiferrum</taxon>
    </lineage>
</organism>
<dbReference type="Gene3D" id="2.30.40.10">
    <property type="entry name" value="Urease, subunit C, domain 1"/>
    <property type="match status" value="1"/>
</dbReference>
<evidence type="ECO:0000259" key="1">
    <source>
        <dbReference type="Pfam" id="PF07969"/>
    </source>
</evidence>
<evidence type="ECO:0000313" key="2">
    <source>
        <dbReference type="EMBL" id="MBA0088109.1"/>
    </source>
</evidence>
<dbReference type="GO" id="GO:0005829">
    <property type="term" value="C:cytosol"/>
    <property type="evidence" value="ECO:0007669"/>
    <property type="project" value="TreeGrafter"/>
</dbReference>
<sequence>MARILFSGGTIVDGTGMPPRRGDLLISGATIAETGSFETPADARVVHCDGLVVAPGFIDSHSHSDLQVLENRREKVAQGVTAEVVGNCGFSTYPAPANLKLLRDFSNGIFCGNQDWGWPTARAYLDRAARSAATTVFSLVGHGTLRIACAGNRLGPLAEQDLDWMEQMVSESLQQGACGLSTGLMYAPGGTAPFKELERLCQVVARYGKVYATHMRDYGDHLAEAVDEQLELARRTGCRLQISHLQAVGPRNWDKQRAVLDRIENAAANGVDVGFDCYPYTQGSTVLTQLLPQWALEGGMDGLLARLLDRVERTRIAIETDGGLAQGWAGILISSVESPRNRGLIGKSVAAIANDRAREPVETVLDLIREERGRVNILEINQSEANLRQTLTHPLACIISDGFYVKGRPHPRLYGTFPFLLGEICREYRWLTLAEAVHKVSDKPARRFGMEKRGRLEKGFFADLVVFDPKTVNSPATYENPAMAPVGIRHVFRNGAEVDLN</sequence>
<dbReference type="PANTHER" id="PTHR11647">
    <property type="entry name" value="HYDRANTOINASE/DIHYDROPYRIMIDINASE FAMILY MEMBER"/>
    <property type="match status" value="1"/>
</dbReference>
<dbReference type="InterPro" id="IPR023100">
    <property type="entry name" value="D-aminoacylase_insert_dom_sf"/>
</dbReference>
<dbReference type="Pfam" id="PF07969">
    <property type="entry name" value="Amidohydro_3"/>
    <property type="match status" value="1"/>
</dbReference>
<name>A0A7V8SZF5_9BACT</name>
<dbReference type="GO" id="GO:0016811">
    <property type="term" value="F:hydrolase activity, acting on carbon-nitrogen (but not peptide) bonds, in linear amides"/>
    <property type="evidence" value="ECO:0007669"/>
    <property type="project" value="InterPro"/>
</dbReference>
<feature type="domain" description="Amidohydrolase 3" evidence="1">
    <location>
        <begin position="45"/>
        <end position="498"/>
    </location>
</feature>
<dbReference type="InterPro" id="IPR013108">
    <property type="entry name" value="Amidohydro_3"/>
</dbReference>
<dbReference type="Gene3D" id="3.20.20.140">
    <property type="entry name" value="Metal-dependent hydrolases"/>
    <property type="match status" value="1"/>
</dbReference>
<dbReference type="InterPro" id="IPR011059">
    <property type="entry name" value="Metal-dep_hydrolase_composite"/>
</dbReference>
<comment type="caution">
    <text evidence="2">The sequence shown here is derived from an EMBL/GenBank/DDBJ whole genome shotgun (WGS) entry which is preliminary data.</text>
</comment>
<dbReference type="AlphaFoldDB" id="A0A7V8SZF5"/>
<keyword evidence="3" id="KW-1185">Reference proteome</keyword>